<evidence type="ECO:0000313" key="3">
    <source>
        <dbReference type="Proteomes" id="UP000004994"/>
    </source>
</evidence>
<dbReference type="OMA" id="LVNCHEL"/>
<evidence type="ECO:0000313" key="2">
    <source>
        <dbReference type="EnsemblPlants" id="Solyc02g014240.3.1"/>
    </source>
</evidence>
<reference evidence="2" key="1">
    <citation type="journal article" date="2012" name="Nature">
        <title>The tomato genome sequence provides insights into fleshy fruit evolution.</title>
        <authorList>
            <consortium name="Tomato Genome Consortium"/>
        </authorList>
    </citation>
    <scope>NUCLEOTIDE SEQUENCE [LARGE SCALE GENOMIC DNA]</scope>
    <source>
        <strain evidence="2">cv. Heinz 1706</strain>
    </source>
</reference>
<dbReference type="InterPro" id="IPR032675">
    <property type="entry name" value="LRR_dom_sf"/>
</dbReference>
<protein>
    <recommendedName>
        <fullName evidence="1">R13L1/DRL21-like LRR repeat region domain-containing protein</fullName>
    </recommendedName>
</protein>
<dbReference type="PANTHER" id="PTHR47186:SF13">
    <property type="entry name" value="DISEASE RESISTANCE PROTEIN RGA3"/>
    <property type="match status" value="1"/>
</dbReference>
<dbReference type="InParanoid" id="A0A3Q7EVN7"/>
<dbReference type="PANTHER" id="PTHR47186">
    <property type="entry name" value="LEUCINE-RICH REPEAT-CONTAINING PROTEIN 57"/>
    <property type="match status" value="1"/>
</dbReference>
<dbReference type="InterPro" id="IPR056789">
    <property type="entry name" value="LRR_R13L1-DRL21"/>
</dbReference>
<dbReference type="AlphaFoldDB" id="A0A3Q7EVN7"/>
<reference evidence="2" key="2">
    <citation type="submission" date="2019-01" db="UniProtKB">
        <authorList>
            <consortium name="EnsemblPlants"/>
        </authorList>
    </citation>
    <scope>IDENTIFICATION</scope>
    <source>
        <strain evidence="2">cv. Heinz 1706</strain>
    </source>
</reference>
<feature type="domain" description="R13L1/DRL21-like LRR repeat region" evidence="1">
    <location>
        <begin position="96"/>
        <end position="200"/>
    </location>
</feature>
<accession>A0A3Q7EVN7</accession>
<keyword evidence="3" id="KW-1185">Reference proteome</keyword>
<dbReference type="STRING" id="4081.A0A3Q7EVN7"/>
<dbReference type="EnsemblPlants" id="Solyc02g014240.3.1">
    <property type="protein sequence ID" value="Solyc02g014240.3.1"/>
    <property type="gene ID" value="Solyc02g014240.3"/>
</dbReference>
<evidence type="ECO:0000259" key="1">
    <source>
        <dbReference type="Pfam" id="PF25019"/>
    </source>
</evidence>
<proteinExistence type="predicted"/>
<name>A0A3Q7EVN7_SOLLC</name>
<dbReference type="Proteomes" id="UP000004994">
    <property type="component" value="Chromosome 2"/>
</dbReference>
<sequence>MHDLIHDFATSLGFTEVVSSYFPSLLKEFVSLRVIKENFYSLYCLPKQTSKLGSLQNLVLDGCPLTSTPQRIGLLTGLKTLGCFVVGSKKGYQPGELKNLNLYGSISITYLDRVKNDKDAKEANLSVKANLHSLSMSWDIDRPHRYGSKEVKVLEALKPYPSLKNLEIIAFGGFCFPSWINRSVLEKVVSIRITSSKNCLYGSAEVEYFEEEDDHSRFPTRRRFPSLKRLCIWFFDNLKGLVKKEGGEKFPMLEEMEILYCPMFVFPTLSSVKKSEVHGGTHATGLSTISNFSSLTSLRVGANSQARSLPEEIFKSLANLKYLTISYYKNLKELPTILASLNALQSLTIYYCDALESHPEEGVKGLPEELRHLTALTNLGVIDCADVGKHCDAEIGE</sequence>
<dbReference type="Pfam" id="PF25019">
    <property type="entry name" value="LRR_R13L1-DRL21"/>
    <property type="match status" value="1"/>
</dbReference>
<dbReference type="Gene3D" id="3.80.10.10">
    <property type="entry name" value="Ribonuclease Inhibitor"/>
    <property type="match status" value="2"/>
</dbReference>
<dbReference type="PaxDb" id="4081-Solyc02g014240.2.1"/>
<dbReference type="SUPFAM" id="SSF52058">
    <property type="entry name" value="L domain-like"/>
    <property type="match status" value="1"/>
</dbReference>
<dbReference type="Gramene" id="Solyc02g014240.3.1">
    <property type="protein sequence ID" value="Solyc02g014240.3.1"/>
    <property type="gene ID" value="Solyc02g014240.3"/>
</dbReference>
<organism evidence="2">
    <name type="scientific">Solanum lycopersicum</name>
    <name type="common">Tomato</name>
    <name type="synonym">Lycopersicon esculentum</name>
    <dbReference type="NCBI Taxonomy" id="4081"/>
    <lineage>
        <taxon>Eukaryota</taxon>
        <taxon>Viridiplantae</taxon>
        <taxon>Streptophyta</taxon>
        <taxon>Embryophyta</taxon>
        <taxon>Tracheophyta</taxon>
        <taxon>Spermatophyta</taxon>
        <taxon>Magnoliopsida</taxon>
        <taxon>eudicotyledons</taxon>
        <taxon>Gunneridae</taxon>
        <taxon>Pentapetalae</taxon>
        <taxon>asterids</taxon>
        <taxon>lamiids</taxon>
        <taxon>Solanales</taxon>
        <taxon>Solanaceae</taxon>
        <taxon>Solanoideae</taxon>
        <taxon>Solaneae</taxon>
        <taxon>Solanum</taxon>
        <taxon>Solanum subgen. Lycopersicon</taxon>
    </lineage>
</organism>